<evidence type="ECO:0000313" key="3">
    <source>
        <dbReference type="Proteomes" id="UP001597163"/>
    </source>
</evidence>
<dbReference type="InterPro" id="IPR031712">
    <property type="entry name" value="DUF5077"/>
</dbReference>
<dbReference type="Pfam" id="PF11958">
    <property type="entry name" value="DUF3472"/>
    <property type="match status" value="1"/>
</dbReference>
<dbReference type="InterPro" id="IPR021862">
    <property type="entry name" value="DUF3472"/>
</dbReference>
<dbReference type="Proteomes" id="UP001597163">
    <property type="component" value="Unassembled WGS sequence"/>
</dbReference>
<dbReference type="Pfam" id="PF16871">
    <property type="entry name" value="DUF5077"/>
    <property type="match status" value="1"/>
</dbReference>
<evidence type="ECO:0000259" key="1">
    <source>
        <dbReference type="Pfam" id="PF16871"/>
    </source>
</evidence>
<proteinExistence type="predicted"/>
<sequence length="454" mass="51472">MKNVKNENSMQKRLIMSLFFVHLFASSCLGPNNFTTVKNTEYEVNNLTTTIPIAGNSWIVNDLDKNENISNEGLNNWMDFDDVIRTYFHTSQTGKISVGLHIKTWQGASVIKVTVGDETKEIEISNTTYKDVYVGEFTMASAGYHHIDVQAVSKEGTQIGNLKNIKVGGPLAENLTFIKDESNFYFGRRGPSVHLIYQEPAGTDITWFYNEITVPEGNDVIGSYYMANGFSNGYFGMQVNSETERRVLFSVWSAFDTQDPNLIPDEYKVIALGHGSGVHVGEFGNEGSGAQSYMKFNWKPEATYKFLLKGESKVKNTIDYTAYFYAPEVGDWKLIASFRKPKTNERHITRTYSFLENFTPNTGYIEREVNFNNQWIYDTQGNWTELTSAKYSADATARNGVRLDYDGGSKGHSFYLRNCGFFSDNKTFDVSFSRLANKIPPIIDFSKLEYPKQP</sequence>
<feature type="domain" description="DUF5077" evidence="1">
    <location>
        <begin position="51"/>
        <end position="170"/>
    </location>
</feature>
<dbReference type="RefSeq" id="WP_311939836.1">
    <property type="nucleotide sequence ID" value="NZ_JAVSCK010000003.1"/>
</dbReference>
<evidence type="ECO:0000313" key="2">
    <source>
        <dbReference type="EMBL" id="MFD1162918.1"/>
    </source>
</evidence>
<name>A0ABW3RD64_9FLAO</name>
<keyword evidence="3" id="KW-1185">Reference proteome</keyword>
<comment type="caution">
    <text evidence="2">The sequence shown here is derived from an EMBL/GenBank/DDBJ whole genome shotgun (WGS) entry which is preliminary data.</text>
</comment>
<organism evidence="2 3">
    <name type="scientific">Hwangdonia seohaensis</name>
    <dbReference type="NCBI Taxonomy" id="1240727"/>
    <lineage>
        <taxon>Bacteria</taxon>
        <taxon>Pseudomonadati</taxon>
        <taxon>Bacteroidota</taxon>
        <taxon>Flavobacteriia</taxon>
        <taxon>Flavobacteriales</taxon>
        <taxon>Flavobacteriaceae</taxon>
        <taxon>Hwangdonia</taxon>
    </lineage>
</organism>
<dbReference type="EMBL" id="JBHTLJ010000003">
    <property type="protein sequence ID" value="MFD1162918.1"/>
    <property type="molecule type" value="Genomic_DNA"/>
</dbReference>
<accession>A0ABW3RD64</accession>
<gene>
    <name evidence="2" type="ORF">ACFQ2E_10850</name>
</gene>
<dbReference type="PROSITE" id="PS51257">
    <property type="entry name" value="PROKAR_LIPOPROTEIN"/>
    <property type="match status" value="1"/>
</dbReference>
<protein>
    <submittedName>
        <fullName evidence="2">DUF3472 domain-containing protein</fullName>
    </submittedName>
</protein>
<reference evidence="3" key="1">
    <citation type="journal article" date="2019" name="Int. J. Syst. Evol. Microbiol.">
        <title>The Global Catalogue of Microorganisms (GCM) 10K type strain sequencing project: providing services to taxonomists for standard genome sequencing and annotation.</title>
        <authorList>
            <consortium name="The Broad Institute Genomics Platform"/>
            <consortium name="The Broad Institute Genome Sequencing Center for Infectious Disease"/>
            <person name="Wu L."/>
            <person name="Ma J."/>
        </authorList>
    </citation>
    <scope>NUCLEOTIDE SEQUENCE [LARGE SCALE GENOMIC DNA]</scope>
    <source>
        <strain evidence="3">CCUG 63246</strain>
    </source>
</reference>